<name>A0ACB8QLB2_9AGAM</name>
<evidence type="ECO:0000313" key="2">
    <source>
        <dbReference type="Proteomes" id="UP000814128"/>
    </source>
</evidence>
<sequence length="236" mass="26522">MAQDIIEISSSESDCEHSPGIRTPTTPRIGSKKAAVAALHSRLSTYASELFAELNKTVFGNGLPESTQLIWSNRLLSTAGRARWRRSKDGVQSTEIELATKILDSEERIRNTLSHEMCHLACWVINGDPKEGHGKQWKTWASKVMRKRPEIVISTRHHYEISYPFQWECNNCAKIYGRFSKSIRPDEVLCGACKTGRLEPLFTSRVRAASKSPAKKSLGRFSSRSASRPIVNCVLF</sequence>
<organism evidence="1 2">
    <name type="scientific">Vararia minispora EC-137</name>
    <dbReference type="NCBI Taxonomy" id="1314806"/>
    <lineage>
        <taxon>Eukaryota</taxon>
        <taxon>Fungi</taxon>
        <taxon>Dikarya</taxon>
        <taxon>Basidiomycota</taxon>
        <taxon>Agaricomycotina</taxon>
        <taxon>Agaricomycetes</taxon>
        <taxon>Russulales</taxon>
        <taxon>Lachnocladiaceae</taxon>
        <taxon>Vararia</taxon>
    </lineage>
</organism>
<protein>
    <submittedName>
        <fullName evidence="1">SprT-like family-domain-containing protein</fullName>
    </submittedName>
</protein>
<dbReference type="EMBL" id="MU273556">
    <property type="protein sequence ID" value="KAI0032121.1"/>
    <property type="molecule type" value="Genomic_DNA"/>
</dbReference>
<evidence type="ECO:0000313" key="1">
    <source>
        <dbReference type="EMBL" id="KAI0032121.1"/>
    </source>
</evidence>
<accession>A0ACB8QLB2</accession>
<proteinExistence type="predicted"/>
<dbReference type="Proteomes" id="UP000814128">
    <property type="component" value="Unassembled WGS sequence"/>
</dbReference>
<comment type="caution">
    <text evidence="1">The sequence shown here is derived from an EMBL/GenBank/DDBJ whole genome shotgun (WGS) entry which is preliminary data.</text>
</comment>
<reference evidence="1" key="1">
    <citation type="submission" date="2021-02" db="EMBL/GenBank/DDBJ databases">
        <authorList>
            <consortium name="DOE Joint Genome Institute"/>
            <person name="Ahrendt S."/>
            <person name="Looney B.P."/>
            <person name="Miyauchi S."/>
            <person name="Morin E."/>
            <person name="Drula E."/>
            <person name="Courty P.E."/>
            <person name="Chicoki N."/>
            <person name="Fauchery L."/>
            <person name="Kohler A."/>
            <person name="Kuo A."/>
            <person name="Labutti K."/>
            <person name="Pangilinan J."/>
            <person name="Lipzen A."/>
            <person name="Riley R."/>
            <person name="Andreopoulos W."/>
            <person name="He G."/>
            <person name="Johnson J."/>
            <person name="Barry K.W."/>
            <person name="Grigoriev I.V."/>
            <person name="Nagy L."/>
            <person name="Hibbett D."/>
            <person name="Henrissat B."/>
            <person name="Matheny P.B."/>
            <person name="Labbe J."/>
            <person name="Martin F."/>
        </authorList>
    </citation>
    <scope>NUCLEOTIDE SEQUENCE</scope>
    <source>
        <strain evidence="1">EC-137</strain>
    </source>
</reference>
<keyword evidence="2" id="KW-1185">Reference proteome</keyword>
<gene>
    <name evidence="1" type="ORF">K488DRAFT_78653</name>
</gene>
<reference evidence="1" key="2">
    <citation type="journal article" date="2022" name="New Phytol.">
        <title>Evolutionary transition to the ectomycorrhizal habit in the genomes of a hyperdiverse lineage of mushroom-forming fungi.</title>
        <authorList>
            <person name="Looney B."/>
            <person name="Miyauchi S."/>
            <person name="Morin E."/>
            <person name="Drula E."/>
            <person name="Courty P.E."/>
            <person name="Kohler A."/>
            <person name="Kuo A."/>
            <person name="LaButti K."/>
            <person name="Pangilinan J."/>
            <person name="Lipzen A."/>
            <person name="Riley R."/>
            <person name="Andreopoulos W."/>
            <person name="He G."/>
            <person name="Johnson J."/>
            <person name="Nolan M."/>
            <person name="Tritt A."/>
            <person name="Barry K.W."/>
            <person name="Grigoriev I.V."/>
            <person name="Nagy L.G."/>
            <person name="Hibbett D."/>
            <person name="Henrissat B."/>
            <person name="Matheny P.B."/>
            <person name="Labbe J."/>
            <person name="Martin F.M."/>
        </authorList>
    </citation>
    <scope>NUCLEOTIDE SEQUENCE</scope>
    <source>
        <strain evidence="1">EC-137</strain>
    </source>
</reference>